<dbReference type="EMBL" id="JASBWV010000006">
    <property type="protein sequence ID" value="KAJ9125980.1"/>
    <property type="molecule type" value="Genomic_DNA"/>
</dbReference>
<name>A0ACC2XPJ1_9TREE</name>
<reference evidence="1" key="1">
    <citation type="submission" date="2023-04" db="EMBL/GenBank/DDBJ databases">
        <title>Draft Genome sequencing of Naganishia species isolated from polar environments using Oxford Nanopore Technology.</title>
        <authorList>
            <person name="Leo P."/>
            <person name="Venkateswaran K."/>
        </authorList>
    </citation>
    <scope>NUCLEOTIDE SEQUENCE</scope>
    <source>
        <strain evidence="1">DBVPG 5303</strain>
    </source>
</reference>
<gene>
    <name evidence="1" type="ORF">QFC24_002252</name>
</gene>
<protein>
    <submittedName>
        <fullName evidence="1">Uncharacterized protein</fullName>
    </submittedName>
</protein>
<comment type="caution">
    <text evidence="1">The sequence shown here is derived from an EMBL/GenBank/DDBJ whole genome shotgun (WGS) entry which is preliminary data.</text>
</comment>
<accession>A0ACC2XPJ1</accession>
<dbReference type="Proteomes" id="UP001234202">
    <property type="component" value="Unassembled WGS sequence"/>
</dbReference>
<organism evidence="1 2">
    <name type="scientific">Naganishia onofrii</name>
    <dbReference type="NCBI Taxonomy" id="1851511"/>
    <lineage>
        <taxon>Eukaryota</taxon>
        <taxon>Fungi</taxon>
        <taxon>Dikarya</taxon>
        <taxon>Basidiomycota</taxon>
        <taxon>Agaricomycotina</taxon>
        <taxon>Tremellomycetes</taxon>
        <taxon>Filobasidiales</taxon>
        <taxon>Filobasidiaceae</taxon>
        <taxon>Naganishia</taxon>
    </lineage>
</organism>
<sequence>MQADQHESFPTVLAGDPPYRFPIFEHLLDLCWSNTPKSLKTSVGLPPPPACPLVTLQSTLEATQTYFAHPEHILDSAPARIAQVESETESMVAMFKGLLRKDVKEVQRSGMCAYPASKALVAHAQGVLGEKPDVGSVKGNDEGRRAAAKGSGALSAEEVMMMLSCY</sequence>
<evidence type="ECO:0000313" key="2">
    <source>
        <dbReference type="Proteomes" id="UP001234202"/>
    </source>
</evidence>
<evidence type="ECO:0000313" key="1">
    <source>
        <dbReference type="EMBL" id="KAJ9125980.1"/>
    </source>
</evidence>
<keyword evidence="2" id="KW-1185">Reference proteome</keyword>
<proteinExistence type="predicted"/>